<dbReference type="NCBIfam" id="TIGR01846">
    <property type="entry name" value="type_I_sec_HlyB"/>
    <property type="match status" value="1"/>
</dbReference>
<evidence type="ECO:0000259" key="12">
    <source>
        <dbReference type="PROSITE" id="PS50929"/>
    </source>
</evidence>
<evidence type="ECO:0000256" key="4">
    <source>
        <dbReference type="ARBA" id="ARBA00022692"/>
    </source>
</evidence>
<feature type="transmembrane region" description="Helical" evidence="10">
    <location>
        <begin position="163"/>
        <end position="188"/>
    </location>
</feature>
<evidence type="ECO:0000256" key="2">
    <source>
        <dbReference type="ARBA" id="ARBA00006025"/>
    </source>
</evidence>
<evidence type="ECO:0000313" key="14">
    <source>
        <dbReference type="EMBL" id="MEW7315000.1"/>
    </source>
</evidence>
<feature type="domain" description="ABC transporter" evidence="11">
    <location>
        <begin position="478"/>
        <end position="713"/>
    </location>
</feature>
<evidence type="ECO:0000259" key="13">
    <source>
        <dbReference type="PROSITE" id="PS50990"/>
    </source>
</evidence>
<keyword evidence="7 10" id="KW-1133">Transmembrane helix</keyword>
<dbReference type="InterPro" id="IPR017871">
    <property type="entry name" value="ABC_transporter-like_CS"/>
</dbReference>
<dbReference type="Gene3D" id="1.20.1560.10">
    <property type="entry name" value="ABC transporter type 1, transmembrane domain"/>
    <property type="match status" value="1"/>
</dbReference>
<feature type="domain" description="ABC transmembrane type-1" evidence="12">
    <location>
        <begin position="166"/>
        <end position="445"/>
    </location>
</feature>
<dbReference type="PROSITE" id="PS50893">
    <property type="entry name" value="ABC_TRANSPORTER_2"/>
    <property type="match status" value="1"/>
</dbReference>
<dbReference type="PROSITE" id="PS50929">
    <property type="entry name" value="ABC_TM1F"/>
    <property type="match status" value="1"/>
</dbReference>
<sequence length="731" mass="82279">MTVIPNTASSETILPGEGIIALCSIAHYYSIPAEPDHIINELAIEDKRVDAQDIIRASHLIGMKARLITHFNEKRLRNLPVPALARFQDGRYYVLTDKNDQGLFRVYDVTHRRVMNIPVEKLQAKIEGEIILVQRKLRGEGKDPRGFSISWFIPTIKRYRQPLIHVVVASLFIQIFALITPLFFQVIIDKVLVHKSYETLIVIAFGMLIVAVFDVALRYLRTYLLAHTANRIDVELGRRLFHHLFALPMRYFESRSAGNTVARIRELENIRNFFTGQALFSVIDLFFIVIFLAVLFFYSWFLALITAASIPVYLFITLVMRPAIKKRIDDKFYASAASQQFLVESIVGAQTIKASAVEPAFRKQWEDKLSHYVRTSFEASQLTSLGQNGILFANKLFTILILFFGAMAVINGQLSVGELIAFNMISGQVVQPILRISQLWQDFQQVQVSVERLGDILDQPPEFTPQQQGAHAPLRGHLRFENVNFAYKTGAALILNNISLEIKPGEVIGIVGSSGSGKSTLTKLAQRLYLPTEGKITLDGVDMNNVDPAWLRRNIGVVLQENMLFNRSIHDNIAFAHPTMSRAAVMQVAKLAGADEFISRLPQGYDSIVEERGGNLSGGQRQRIAIARALATNPPVLILDEATSALDYESENIIRNNMKFMVKDRTVMIIAHRLSTVRDCDRIICLADGKIMEQGTHDMLLAHKGLYARLWSLQNASRPHAESTPQTEEVA</sequence>
<dbReference type="Proteomes" id="UP001555342">
    <property type="component" value="Unassembled WGS sequence"/>
</dbReference>
<feature type="domain" description="Peptidase C39" evidence="13">
    <location>
        <begin position="9"/>
        <end position="133"/>
    </location>
</feature>
<dbReference type="RefSeq" id="WP_367597008.1">
    <property type="nucleotide sequence ID" value="NZ_JBFMVT010000002.1"/>
</dbReference>
<dbReference type="EMBL" id="JBFMVT010000002">
    <property type="protein sequence ID" value="MEW7315000.1"/>
    <property type="molecule type" value="Genomic_DNA"/>
</dbReference>
<comment type="function">
    <text evidence="9">Part of the ABC transporter complex HlyBD involved in hemolysin export. Transmembrane domains (TMD) form a pore in the inner membrane and the ATP-binding domain (NBD) is responsible for energy generation.</text>
</comment>
<dbReference type="SMART" id="SM00382">
    <property type="entry name" value="AAA"/>
    <property type="match status" value="1"/>
</dbReference>
<dbReference type="Pfam" id="PF00005">
    <property type="entry name" value="ABC_tran"/>
    <property type="match status" value="1"/>
</dbReference>
<keyword evidence="15" id="KW-1185">Reference proteome</keyword>
<dbReference type="PROSITE" id="PS50990">
    <property type="entry name" value="PEPTIDASE_C39"/>
    <property type="match status" value="1"/>
</dbReference>
<comment type="subcellular location">
    <subcellularLocation>
        <location evidence="1">Cell membrane</location>
        <topology evidence="1">Multi-pass membrane protein</topology>
    </subcellularLocation>
</comment>
<comment type="caution">
    <text evidence="14">The sequence shown here is derived from an EMBL/GenBank/DDBJ whole genome shotgun (WGS) entry which is preliminary data.</text>
</comment>
<dbReference type="InterPro" id="IPR027417">
    <property type="entry name" value="P-loop_NTPase"/>
</dbReference>
<keyword evidence="8 10" id="KW-0472">Membrane</keyword>
<evidence type="ECO:0000256" key="5">
    <source>
        <dbReference type="ARBA" id="ARBA00022741"/>
    </source>
</evidence>
<dbReference type="InterPro" id="IPR036640">
    <property type="entry name" value="ABC1_TM_sf"/>
</dbReference>
<dbReference type="InterPro" id="IPR005074">
    <property type="entry name" value="Peptidase_C39"/>
</dbReference>
<dbReference type="PANTHER" id="PTHR24221:SF647">
    <property type="entry name" value="BLL6336 PROTEIN"/>
    <property type="match status" value="1"/>
</dbReference>
<dbReference type="InterPro" id="IPR003439">
    <property type="entry name" value="ABC_transporter-like_ATP-bd"/>
</dbReference>
<feature type="transmembrane region" description="Helical" evidence="10">
    <location>
        <begin position="200"/>
        <end position="220"/>
    </location>
</feature>
<comment type="similarity">
    <text evidence="2">Belongs to the ABC transporter superfamily. Protein-1 exporter (TC 3.A.1.109) family.</text>
</comment>
<dbReference type="Gene3D" id="3.40.50.300">
    <property type="entry name" value="P-loop containing nucleotide triphosphate hydrolases"/>
    <property type="match status" value="1"/>
</dbReference>
<dbReference type="InterPro" id="IPR039421">
    <property type="entry name" value="Type_1_exporter"/>
</dbReference>
<evidence type="ECO:0000256" key="6">
    <source>
        <dbReference type="ARBA" id="ARBA00022840"/>
    </source>
</evidence>
<dbReference type="InterPro" id="IPR011527">
    <property type="entry name" value="ABC1_TM_dom"/>
</dbReference>
<evidence type="ECO:0000256" key="7">
    <source>
        <dbReference type="ARBA" id="ARBA00022989"/>
    </source>
</evidence>
<reference evidence="14 15" key="1">
    <citation type="submission" date="2024-07" db="EMBL/GenBank/DDBJ databases">
        <authorList>
            <person name="Wang L."/>
        </authorList>
    </citation>
    <scope>NUCLEOTIDE SEQUENCE [LARGE SCALE GENOMIC DNA]</scope>
    <source>
        <strain evidence="14 15">WL359</strain>
    </source>
</reference>
<dbReference type="SUPFAM" id="SSF52540">
    <property type="entry name" value="P-loop containing nucleoside triphosphate hydrolases"/>
    <property type="match status" value="1"/>
</dbReference>
<keyword evidence="6" id="KW-0067">ATP-binding</keyword>
<evidence type="ECO:0000313" key="15">
    <source>
        <dbReference type="Proteomes" id="UP001555342"/>
    </source>
</evidence>
<protein>
    <recommendedName>
        <fullName evidence="3">Alpha-hemolysin translocation ATP-binding protein HlyB</fullName>
    </recommendedName>
</protein>
<dbReference type="InterPro" id="IPR010132">
    <property type="entry name" value="ATPase_T1SS_HlyB"/>
</dbReference>
<dbReference type="Pfam" id="PF00664">
    <property type="entry name" value="ABC_membrane"/>
    <property type="match status" value="1"/>
</dbReference>
<dbReference type="SUPFAM" id="SSF90123">
    <property type="entry name" value="ABC transporter transmembrane region"/>
    <property type="match status" value="1"/>
</dbReference>
<feature type="transmembrane region" description="Helical" evidence="10">
    <location>
        <begin position="273"/>
        <end position="294"/>
    </location>
</feature>
<organism evidence="14 15">
    <name type="scientific">Buttiauxella gaviniae</name>
    <dbReference type="NCBI Taxonomy" id="82990"/>
    <lineage>
        <taxon>Bacteria</taxon>
        <taxon>Pseudomonadati</taxon>
        <taxon>Pseudomonadota</taxon>
        <taxon>Gammaproteobacteria</taxon>
        <taxon>Enterobacterales</taxon>
        <taxon>Enterobacteriaceae</taxon>
        <taxon>Buttiauxella</taxon>
    </lineage>
</organism>
<dbReference type="Gene3D" id="3.90.70.10">
    <property type="entry name" value="Cysteine proteinases"/>
    <property type="match status" value="1"/>
</dbReference>
<dbReference type="InterPro" id="IPR003593">
    <property type="entry name" value="AAA+_ATPase"/>
</dbReference>
<keyword evidence="5" id="KW-0547">Nucleotide-binding</keyword>
<name>A0ABV3P0M4_9ENTR</name>
<dbReference type="CDD" id="cd18588">
    <property type="entry name" value="ABC_6TM_CyaB_HlyB_like"/>
    <property type="match status" value="1"/>
</dbReference>
<evidence type="ECO:0000256" key="3">
    <source>
        <dbReference type="ARBA" id="ARBA00015531"/>
    </source>
</evidence>
<evidence type="ECO:0000256" key="8">
    <source>
        <dbReference type="ARBA" id="ARBA00023136"/>
    </source>
</evidence>
<keyword evidence="4 10" id="KW-0812">Transmembrane</keyword>
<accession>A0ABV3P0M4</accession>
<dbReference type="PROSITE" id="PS00211">
    <property type="entry name" value="ABC_TRANSPORTER_1"/>
    <property type="match status" value="1"/>
</dbReference>
<evidence type="ECO:0000259" key="11">
    <source>
        <dbReference type="PROSITE" id="PS50893"/>
    </source>
</evidence>
<evidence type="ECO:0000256" key="9">
    <source>
        <dbReference type="ARBA" id="ARBA00025139"/>
    </source>
</evidence>
<feature type="transmembrane region" description="Helical" evidence="10">
    <location>
        <begin position="390"/>
        <end position="410"/>
    </location>
</feature>
<evidence type="ECO:0000256" key="10">
    <source>
        <dbReference type="SAM" id="Phobius"/>
    </source>
</evidence>
<evidence type="ECO:0000256" key="1">
    <source>
        <dbReference type="ARBA" id="ARBA00004651"/>
    </source>
</evidence>
<feature type="transmembrane region" description="Helical" evidence="10">
    <location>
        <begin position="300"/>
        <end position="320"/>
    </location>
</feature>
<proteinExistence type="inferred from homology"/>
<gene>
    <name evidence="14" type="ORF">AB1E22_20215</name>
</gene>
<dbReference type="PANTHER" id="PTHR24221">
    <property type="entry name" value="ATP-BINDING CASSETTE SUB-FAMILY B"/>
    <property type="match status" value="1"/>
</dbReference>
<dbReference type="Pfam" id="PF03412">
    <property type="entry name" value="Peptidase_C39"/>
    <property type="match status" value="1"/>
</dbReference>